<dbReference type="EMBL" id="QEIN01000147">
    <property type="protein sequence ID" value="RCV55379.1"/>
    <property type="molecule type" value="Genomic_DNA"/>
</dbReference>
<evidence type="ECO:0000313" key="3">
    <source>
        <dbReference type="Proteomes" id="UP000253318"/>
    </source>
</evidence>
<dbReference type="SUPFAM" id="SSF47413">
    <property type="entry name" value="lambda repressor-like DNA-binding domains"/>
    <property type="match status" value="1"/>
</dbReference>
<dbReference type="GO" id="GO:0003677">
    <property type="term" value="F:DNA binding"/>
    <property type="evidence" value="ECO:0007669"/>
    <property type="project" value="InterPro"/>
</dbReference>
<gene>
    <name evidence="2" type="ORF">DEF24_17980</name>
</gene>
<evidence type="ECO:0000259" key="1">
    <source>
        <dbReference type="PROSITE" id="PS50943"/>
    </source>
</evidence>
<dbReference type="OrthoDB" id="3419856at2"/>
<dbReference type="Proteomes" id="UP000253318">
    <property type="component" value="Unassembled WGS sequence"/>
</dbReference>
<accession>A0A368T5Y4</accession>
<proteinExistence type="predicted"/>
<dbReference type="Pfam" id="PF01381">
    <property type="entry name" value="HTH_3"/>
    <property type="match status" value="1"/>
</dbReference>
<sequence length="248" mass="28260">MTQAQVAKELQVAPSYYSQWENGVRPLSAEYVHALDTLFKTSGGLLRLWQDLNRPDALPPGFQELPRLERAADRLRDYGPLLVPGLFQTPEYARIVLECERPWEKDGAVERLVEARLARQQLLEEEGAPLLAVVLDEGVLRRVVGSPEVMKEQLDRLHAAGQNRRISLQVMPWATRRRPGLTGPFRIYTFHERPEVVSAEYAMGEHLLDRPEDLAAYNTLFSILQSEALPTAQSLDLIKKVRKELDEQ</sequence>
<reference evidence="2 3" key="1">
    <citation type="submission" date="2018-04" db="EMBL/GenBank/DDBJ databases">
        <title>Novel actinobacteria from marine sediment.</title>
        <authorList>
            <person name="Ng Z.Y."/>
            <person name="Tan G.Y.A."/>
        </authorList>
    </citation>
    <scope>NUCLEOTIDE SEQUENCE [LARGE SCALE GENOMIC DNA]</scope>
    <source>
        <strain evidence="2 3">TPS81</strain>
    </source>
</reference>
<name>A0A368T5Y4_9ACTN</name>
<dbReference type="AlphaFoldDB" id="A0A368T5Y4"/>
<dbReference type="PROSITE" id="PS50943">
    <property type="entry name" value="HTH_CROC1"/>
    <property type="match status" value="1"/>
</dbReference>
<dbReference type="InterPro" id="IPR010982">
    <property type="entry name" value="Lambda_DNA-bd_dom_sf"/>
</dbReference>
<dbReference type="CDD" id="cd00093">
    <property type="entry name" value="HTH_XRE"/>
    <property type="match status" value="1"/>
</dbReference>
<dbReference type="InterPro" id="IPR043917">
    <property type="entry name" value="DUF5753"/>
</dbReference>
<dbReference type="InterPro" id="IPR001387">
    <property type="entry name" value="Cro/C1-type_HTH"/>
</dbReference>
<keyword evidence="3" id="KW-1185">Reference proteome</keyword>
<dbReference type="Gene3D" id="1.10.260.40">
    <property type="entry name" value="lambda repressor-like DNA-binding domains"/>
    <property type="match status" value="1"/>
</dbReference>
<protein>
    <submittedName>
        <fullName evidence="2">Transcriptional regulator</fullName>
    </submittedName>
</protein>
<evidence type="ECO:0000313" key="2">
    <source>
        <dbReference type="EMBL" id="RCV55379.1"/>
    </source>
</evidence>
<organism evidence="2 3">
    <name type="scientific">Marinitenerispora sediminis</name>
    <dbReference type="NCBI Taxonomy" id="1931232"/>
    <lineage>
        <taxon>Bacteria</taxon>
        <taxon>Bacillati</taxon>
        <taxon>Actinomycetota</taxon>
        <taxon>Actinomycetes</taxon>
        <taxon>Streptosporangiales</taxon>
        <taxon>Nocardiopsidaceae</taxon>
        <taxon>Marinitenerispora</taxon>
    </lineage>
</organism>
<dbReference type="Pfam" id="PF19054">
    <property type="entry name" value="DUF5753"/>
    <property type="match status" value="1"/>
</dbReference>
<comment type="caution">
    <text evidence="2">The sequence shown here is derived from an EMBL/GenBank/DDBJ whole genome shotgun (WGS) entry which is preliminary data.</text>
</comment>
<feature type="domain" description="HTH cro/C1-type" evidence="1">
    <location>
        <begin position="1"/>
        <end position="46"/>
    </location>
</feature>